<comment type="caution">
    <text evidence="1">The sequence shown here is derived from an EMBL/GenBank/DDBJ whole genome shotgun (WGS) entry which is preliminary data.</text>
</comment>
<dbReference type="SUPFAM" id="SSF54001">
    <property type="entry name" value="Cysteine proteinases"/>
    <property type="match status" value="1"/>
</dbReference>
<evidence type="ECO:0000313" key="1">
    <source>
        <dbReference type="EMBL" id="KQK29942.1"/>
    </source>
</evidence>
<sequence length="269" mass="30632">MFAIHRILGACSGMLVRLITRPSSAYKPFTPCDPELLRRVLEPADIVLVEGNQKVSTVIKYLTQSTWSHAALYVGDMPDVNAISRSEPMLIEMDLAKGCIAVPLSKYENFTTRICRPVGLSLAEKQEVVRFMVDHLGLQYDLRNVVDLARFLHPLPFIPVRWRRRMIALGSGLPTRAICSSLIAEAFQSVHYPILPQIDHLPCHDRAVSLHSRDEILHIRHHSLYAPRDFDISPYFQIIKPVIEAGFDYRRLHWDHQNSVVVPRSGRPA</sequence>
<keyword evidence="2" id="KW-1185">Reference proteome</keyword>
<gene>
    <name evidence="1" type="ORF">ARD30_15935</name>
</gene>
<dbReference type="EMBL" id="LMAR01000044">
    <property type="protein sequence ID" value="KQK29942.1"/>
    <property type="molecule type" value="Genomic_DNA"/>
</dbReference>
<protein>
    <submittedName>
        <fullName evidence="1">Lipo-like protein</fullName>
    </submittedName>
</protein>
<dbReference type="Proteomes" id="UP000051562">
    <property type="component" value="Unassembled WGS sequence"/>
</dbReference>
<evidence type="ECO:0000313" key="2">
    <source>
        <dbReference type="Proteomes" id="UP000051562"/>
    </source>
</evidence>
<dbReference type="AlphaFoldDB" id="A0A0Q3PJP5"/>
<accession>A0A0Q3PJP5</accession>
<name>A0A0Q3PJP5_9HYPH</name>
<dbReference type="InterPro" id="IPR038765">
    <property type="entry name" value="Papain-like_cys_pep_sf"/>
</dbReference>
<dbReference type="Gene3D" id="3.90.1720.10">
    <property type="entry name" value="endopeptidase domain like (from Nostoc punctiforme)"/>
    <property type="match status" value="1"/>
</dbReference>
<proteinExistence type="predicted"/>
<dbReference type="OrthoDB" id="1550427at2"/>
<reference evidence="1 2" key="1">
    <citation type="submission" date="2015-10" db="EMBL/GenBank/DDBJ databases">
        <title>Draft genome of Bosea thiooxidans.</title>
        <authorList>
            <person name="Wang X."/>
        </authorList>
    </citation>
    <scope>NUCLEOTIDE SEQUENCE [LARGE SCALE GENOMIC DNA]</scope>
    <source>
        <strain evidence="1 2">CGMCC 9174</strain>
    </source>
</reference>
<organism evidence="1 2">
    <name type="scientific">Bosea thiooxidans</name>
    <dbReference type="NCBI Taxonomy" id="53254"/>
    <lineage>
        <taxon>Bacteria</taxon>
        <taxon>Pseudomonadati</taxon>
        <taxon>Pseudomonadota</taxon>
        <taxon>Alphaproteobacteria</taxon>
        <taxon>Hyphomicrobiales</taxon>
        <taxon>Boseaceae</taxon>
        <taxon>Bosea</taxon>
    </lineage>
</organism>